<keyword evidence="2" id="KW-1185">Reference proteome</keyword>
<name>A0A5B8I8R1_9RHOB</name>
<dbReference type="Proteomes" id="UP000318483">
    <property type="component" value="Chromosome"/>
</dbReference>
<evidence type="ECO:0000313" key="1">
    <source>
        <dbReference type="EMBL" id="QDY69146.1"/>
    </source>
</evidence>
<organism evidence="1 2">
    <name type="scientific">Qingshengfaniella alkalisoli</name>
    <dbReference type="NCBI Taxonomy" id="2599296"/>
    <lineage>
        <taxon>Bacteria</taxon>
        <taxon>Pseudomonadati</taxon>
        <taxon>Pseudomonadota</taxon>
        <taxon>Alphaproteobacteria</taxon>
        <taxon>Rhodobacterales</taxon>
        <taxon>Paracoccaceae</taxon>
        <taxon>Qingshengfaniella</taxon>
    </lineage>
</organism>
<proteinExistence type="predicted"/>
<dbReference type="EMBL" id="CP042261">
    <property type="protein sequence ID" value="QDY69146.1"/>
    <property type="molecule type" value="Genomic_DNA"/>
</dbReference>
<accession>A0A5B8I8R1</accession>
<reference evidence="1 2" key="1">
    <citation type="submission" date="2019-07" db="EMBL/GenBank/DDBJ databases">
        <title>Litoreibacter alkalisoli sp. nov., isolated from saline-alkaline soil.</title>
        <authorList>
            <person name="Wang S."/>
            <person name="Xu L."/>
            <person name="Xing Y.-T."/>
            <person name="Sun J.-Q."/>
        </authorList>
    </citation>
    <scope>NUCLEOTIDE SEQUENCE [LARGE SCALE GENOMIC DNA]</scope>
    <source>
        <strain evidence="1 2">LN3S51</strain>
    </source>
</reference>
<dbReference type="KEGG" id="lit:FPZ52_05530"/>
<evidence type="ECO:0000313" key="2">
    <source>
        <dbReference type="Proteomes" id="UP000318483"/>
    </source>
</evidence>
<dbReference type="RefSeq" id="WP_146364482.1">
    <property type="nucleotide sequence ID" value="NZ_CP042261.1"/>
</dbReference>
<dbReference type="AlphaFoldDB" id="A0A5B8I8R1"/>
<gene>
    <name evidence="1" type="ORF">FPZ52_05530</name>
</gene>
<sequence>MQGKIVCRGEDQGLNPAGVARSPVTYRQRSALRVWQWLVQHIAAMRNQLDLNVALKAPNECSFGRIIRLAPFAAFQAFDWVLPRNTIPPSISFYKGLGGEWRTAERAFDRGLPKRADAD</sequence>
<protein>
    <submittedName>
        <fullName evidence="1">Uncharacterized protein</fullName>
    </submittedName>
</protein>